<organism evidence="1 2">
    <name type="scientific">Moraxella catarrhalis</name>
    <name type="common">Branhamella catarrhalis</name>
    <dbReference type="NCBI Taxonomy" id="480"/>
    <lineage>
        <taxon>Bacteria</taxon>
        <taxon>Pseudomonadati</taxon>
        <taxon>Pseudomonadota</taxon>
        <taxon>Gammaproteobacteria</taxon>
        <taxon>Moraxellales</taxon>
        <taxon>Moraxellaceae</taxon>
        <taxon>Moraxella</taxon>
    </lineage>
</organism>
<keyword evidence="2" id="KW-1185">Reference proteome</keyword>
<evidence type="ECO:0000313" key="1">
    <source>
        <dbReference type="EMBL" id="OAU94586.1"/>
    </source>
</evidence>
<evidence type="ECO:0000313" key="2">
    <source>
        <dbReference type="Proteomes" id="UP000078228"/>
    </source>
</evidence>
<sequence>MHPFGRNLIYNTLIHQKHQAKLDWLDKTDQLKEKDRGSR</sequence>
<reference evidence="1 2" key="1">
    <citation type="journal article" date="2016" name="Genome Biol. Evol.">
        <title>Comparative Genomic Analyses of the Moraxella catarrhalis Serosensitive and Seroresistant Lineages Demonstrate Their Independent Evolution.</title>
        <authorList>
            <person name="Earl J.P."/>
            <person name="de Vries S.P."/>
            <person name="Ahmed A."/>
            <person name="Powell E."/>
            <person name="Schultz M.P."/>
            <person name="Hermans P.W."/>
            <person name="Hill D.J."/>
            <person name="Zhou Z."/>
            <person name="Constantinidou C.I."/>
            <person name="Hu F.Z."/>
            <person name="Bootsma H.J."/>
            <person name="Ehrlich G.D."/>
        </authorList>
    </citation>
    <scope>NUCLEOTIDE SEQUENCE [LARGE SCALE GENOMIC DNA]</scope>
    <source>
        <strain evidence="1 2">Z7542</strain>
    </source>
</reference>
<comment type="caution">
    <text evidence="1">The sequence shown here is derived from an EMBL/GenBank/DDBJ whole genome shotgun (WGS) entry which is preliminary data.</text>
</comment>
<accession>A0A198UDU3</accession>
<dbReference type="EMBL" id="LXHC01000028">
    <property type="protein sequence ID" value="OAU94586.1"/>
    <property type="molecule type" value="Genomic_DNA"/>
</dbReference>
<dbReference type="Proteomes" id="UP000078228">
    <property type="component" value="Unassembled WGS sequence"/>
</dbReference>
<gene>
    <name evidence="1" type="ORF">AO384_1943</name>
</gene>
<protein>
    <submittedName>
        <fullName evidence="1">Uncharacterized protein</fullName>
    </submittedName>
</protein>
<name>A0A198UDU3_MORCA</name>
<proteinExistence type="predicted"/>
<dbReference type="AlphaFoldDB" id="A0A198UDU3"/>